<evidence type="ECO:0000313" key="2">
    <source>
        <dbReference type="EMBL" id="SDF22859.1"/>
    </source>
</evidence>
<dbReference type="PANTHER" id="PTHR42964">
    <property type="entry name" value="ENOYL-COA HYDRATASE"/>
    <property type="match status" value="1"/>
</dbReference>
<organism evidence="2 3">
    <name type="scientific">Dyadobacter soli</name>
    <dbReference type="NCBI Taxonomy" id="659014"/>
    <lineage>
        <taxon>Bacteria</taxon>
        <taxon>Pseudomonadati</taxon>
        <taxon>Bacteroidota</taxon>
        <taxon>Cytophagia</taxon>
        <taxon>Cytophagales</taxon>
        <taxon>Spirosomataceae</taxon>
        <taxon>Dyadobacter</taxon>
    </lineage>
</organism>
<accession>A0A1G7JEF1</accession>
<protein>
    <submittedName>
        <fullName evidence="2">Enoyl-CoA hydratase/carnithine racemase</fullName>
    </submittedName>
</protein>
<dbReference type="STRING" id="659014.SAMN04487996_109257"/>
<keyword evidence="3" id="KW-1185">Reference proteome</keyword>
<reference evidence="3" key="1">
    <citation type="submission" date="2016-10" db="EMBL/GenBank/DDBJ databases">
        <authorList>
            <person name="Varghese N."/>
            <person name="Submissions S."/>
        </authorList>
    </citation>
    <scope>NUCLEOTIDE SEQUENCE [LARGE SCALE GENOMIC DNA]</scope>
    <source>
        <strain evidence="3">DSM 25329</strain>
    </source>
</reference>
<dbReference type="Gene3D" id="3.90.226.10">
    <property type="entry name" value="2-enoyl-CoA Hydratase, Chain A, domain 1"/>
    <property type="match status" value="1"/>
</dbReference>
<dbReference type="Gene3D" id="1.10.12.10">
    <property type="entry name" value="Lyase 2-enoyl-coa Hydratase, Chain A, domain 2"/>
    <property type="match status" value="1"/>
</dbReference>
<dbReference type="InterPro" id="IPR014748">
    <property type="entry name" value="Enoyl-CoA_hydra_C"/>
</dbReference>
<gene>
    <name evidence="2" type="ORF">SAMN04487996_109257</name>
</gene>
<comment type="similarity">
    <text evidence="1">Belongs to the enoyl-CoA hydratase/isomerase family.</text>
</comment>
<dbReference type="SUPFAM" id="SSF52096">
    <property type="entry name" value="ClpP/crotonase"/>
    <property type="match status" value="1"/>
</dbReference>
<dbReference type="InterPro" id="IPR001753">
    <property type="entry name" value="Enoyl-CoA_hydra/iso"/>
</dbReference>
<sequence>MRFYTEEDIQAFDNVRFLHIKTAKAGHLFTITLARPEKRNAFTPTMAEEITFALAYAHYEDDIRCVVLKAEGPVFCAGADLNAFHDASANIANVSLPRIHEEARMGDAFNELLKPCIAQVEGPVLAGGFLMICGCTFVFSVPEATFSLPEVKRGIWPMQVMASLAPIMSQRKILEMSITGKVYSGKEALEMGLVTHLAEKERIAEEVNALANQICNSAPLAIQSGMRSLQELRNLPRNEQHKFLKSELDKLLKTEDAKEGALAFKEKREPIWKGK</sequence>
<dbReference type="AlphaFoldDB" id="A0A1G7JEF1"/>
<name>A0A1G7JEF1_9BACT</name>
<dbReference type="GO" id="GO:0003824">
    <property type="term" value="F:catalytic activity"/>
    <property type="evidence" value="ECO:0007669"/>
    <property type="project" value="UniProtKB-ARBA"/>
</dbReference>
<evidence type="ECO:0000256" key="1">
    <source>
        <dbReference type="ARBA" id="ARBA00005254"/>
    </source>
</evidence>
<dbReference type="InterPro" id="IPR051683">
    <property type="entry name" value="Enoyl-CoA_Hydratase/Isomerase"/>
</dbReference>
<evidence type="ECO:0000313" key="3">
    <source>
        <dbReference type="Proteomes" id="UP000198748"/>
    </source>
</evidence>
<dbReference type="EMBL" id="FNAN01000009">
    <property type="protein sequence ID" value="SDF22859.1"/>
    <property type="molecule type" value="Genomic_DNA"/>
</dbReference>
<dbReference type="CDD" id="cd06558">
    <property type="entry name" value="crotonase-like"/>
    <property type="match status" value="1"/>
</dbReference>
<dbReference type="RefSeq" id="WP_090152190.1">
    <property type="nucleotide sequence ID" value="NZ_FNAN01000009.1"/>
</dbReference>
<dbReference type="OrthoDB" id="9775794at2"/>
<dbReference type="InterPro" id="IPR029045">
    <property type="entry name" value="ClpP/crotonase-like_dom_sf"/>
</dbReference>
<dbReference type="PANTHER" id="PTHR42964:SF1">
    <property type="entry name" value="POLYKETIDE BIOSYNTHESIS ENOYL-COA HYDRATASE PKSH-RELATED"/>
    <property type="match status" value="1"/>
</dbReference>
<dbReference type="Proteomes" id="UP000198748">
    <property type="component" value="Unassembled WGS sequence"/>
</dbReference>
<proteinExistence type="inferred from homology"/>
<dbReference type="Pfam" id="PF00378">
    <property type="entry name" value="ECH_1"/>
    <property type="match status" value="1"/>
</dbReference>